<dbReference type="GO" id="GO:0016887">
    <property type="term" value="F:ATP hydrolysis activity"/>
    <property type="evidence" value="ECO:0007669"/>
    <property type="project" value="TreeGrafter"/>
</dbReference>
<evidence type="ECO:0000256" key="2">
    <source>
        <dbReference type="ARBA" id="ARBA00022741"/>
    </source>
</evidence>
<feature type="domain" description="Type II secretion system protein GspE N-terminal" evidence="5">
    <location>
        <begin position="61"/>
        <end position="141"/>
    </location>
</feature>
<evidence type="ECO:0000259" key="4">
    <source>
        <dbReference type="Pfam" id="PF00437"/>
    </source>
</evidence>
<dbReference type="InterPro" id="IPR001482">
    <property type="entry name" value="T2SS/T4SS_dom"/>
</dbReference>
<evidence type="ECO:0000259" key="5">
    <source>
        <dbReference type="Pfam" id="PF05157"/>
    </source>
</evidence>
<comment type="similarity">
    <text evidence="1">Belongs to the GSP E family.</text>
</comment>
<dbReference type="SUPFAM" id="SSF160246">
    <property type="entry name" value="EspE N-terminal domain-like"/>
    <property type="match status" value="1"/>
</dbReference>
<dbReference type="Gene3D" id="3.40.50.300">
    <property type="entry name" value="P-loop containing nucleotide triphosphate hydrolases"/>
    <property type="match status" value="1"/>
</dbReference>
<dbReference type="Pfam" id="PF00437">
    <property type="entry name" value="T2SSE"/>
    <property type="match status" value="1"/>
</dbReference>
<dbReference type="Gene3D" id="3.30.450.90">
    <property type="match status" value="1"/>
</dbReference>
<reference evidence="6 7" key="1">
    <citation type="journal article" date="2016" name="Nat. Commun.">
        <title>Thousands of microbial genomes shed light on interconnected biogeochemical processes in an aquifer system.</title>
        <authorList>
            <person name="Anantharaman K."/>
            <person name="Brown C.T."/>
            <person name="Hug L.A."/>
            <person name="Sharon I."/>
            <person name="Castelle C.J."/>
            <person name="Probst A.J."/>
            <person name="Thomas B.C."/>
            <person name="Singh A."/>
            <person name="Wilkins M.J."/>
            <person name="Karaoz U."/>
            <person name="Brodie E.L."/>
            <person name="Williams K.H."/>
            <person name="Hubbard S.S."/>
            <person name="Banfield J.F."/>
        </authorList>
    </citation>
    <scope>NUCLEOTIDE SEQUENCE [LARGE SCALE GENOMIC DNA]</scope>
</reference>
<evidence type="ECO:0000313" key="7">
    <source>
        <dbReference type="Proteomes" id="UP000178851"/>
    </source>
</evidence>
<dbReference type="InterPro" id="IPR007831">
    <property type="entry name" value="T2SS_GspE_N"/>
</dbReference>
<comment type="caution">
    <text evidence="6">The sequence shown here is derived from an EMBL/GenBank/DDBJ whole genome shotgun (WGS) entry which is preliminary data.</text>
</comment>
<keyword evidence="3" id="KW-0067">ATP-binding</keyword>
<gene>
    <name evidence="6" type="ORF">A2627_04755</name>
</gene>
<dbReference type="PANTHER" id="PTHR30258:SF3">
    <property type="entry name" value="SLL1921 PROTEIN"/>
    <property type="match status" value="1"/>
</dbReference>
<dbReference type="SUPFAM" id="SSF52540">
    <property type="entry name" value="P-loop containing nucleoside triphosphate hydrolases"/>
    <property type="match status" value="1"/>
</dbReference>
<feature type="domain" description="Bacterial type II secretion system protein E" evidence="4">
    <location>
        <begin position="161"/>
        <end position="549"/>
    </location>
</feature>
<dbReference type="Proteomes" id="UP000178851">
    <property type="component" value="Unassembled WGS sequence"/>
</dbReference>
<dbReference type="Gene3D" id="3.30.300.160">
    <property type="entry name" value="Type II secretion system, protein E, N-terminal domain"/>
    <property type="match status" value="1"/>
</dbReference>
<dbReference type="PANTHER" id="PTHR30258">
    <property type="entry name" value="TYPE II SECRETION SYSTEM PROTEIN GSPE-RELATED"/>
    <property type="match status" value="1"/>
</dbReference>
<name>A0A1F7YA55_9BACT</name>
<dbReference type="Pfam" id="PF05157">
    <property type="entry name" value="MshEN"/>
    <property type="match status" value="1"/>
</dbReference>
<evidence type="ECO:0000313" key="6">
    <source>
        <dbReference type="EMBL" id="OGM24173.1"/>
    </source>
</evidence>
<proteinExistence type="inferred from homology"/>
<dbReference type="AlphaFoldDB" id="A0A1F7YA55"/>
<dbReference type="InterPro" id="IPR027417">
    <property type="entry name" value="P-loop_NTPase"/>
</dbReference>
<dbReference type="GO" id="GO:0005886">
    <property type="term" value="C:plasma membrane"/>
    <property type="evidence" value="ECO:0007669"/>
    <property type="project" value="TreeGrafter"/>
</dbReference>
<dbReference type="FunFam" id="3.40.50.300:FF:000398">
    <property type="entry name" value="Type IV pilus assembly ATPase PilB"/>
    <property type="match status" value="1"/>
</dbReference>
<dbReference type="InterPro" id="IPR037257">
    <property type="entry name" value="T2SS_E_N_sf"/>
</dbReference>
<evidence type="ECO:0000256" key="3">
    <source>
        <dbReference type="ARBA" id="ARBA00022840"/>
    </source>
</evidence>
<sequence>MILSDEQLKALVVSAKLTNQKTLDDVVKFAGKQNVSLSEALVQKNVTTDDALGLIVANFLKVPFVNLSKTSISEDVFNLIPERVARRQKVIAFARDKDGLKVATSDPTNITIQKVISKKTGEKIIPHFATDRDIENILVNYKKDLQKIFNDLIREGIGGPPMAKVVDLLIETAYNEKASDVHIEPSEKESLIRFRIDGVLHDILVLPKNLHDRMLTRIKVLSGLRTDEHLSAQDGKMRMKLESENLDIRISIIPIVEGEKVVLRLLSSKSRMFTLSDLGMSERDLAIVTSAFSKSYGMILSTGPTGSGKTTTIYSILKIINTREKNITTIEDPVEYRIKGANQVQVNAKTNLTFANGLRSILRQDPNIIFVGEIRDSETAGIAVNAALTGHLVFSTLHTNDAATAIPRLTDMKVEPFLVASTVNIIVAQRLVRKICDFCRVSLTTTHEDLLKSLSDDVINKHYIPVGRNREIRVYKGRGCKACHFSGYSGRIGIYEVLEVTKSIRKLIVERSDSDLIAKEAVREGMKTMLDDGLQKVAKGLTTIEEVLRVSKTEFL</sequence>
<dbReference type="EMBL" id="MGGI01000033">
    <property type="protein sequence ID" value="OGM24173.1"/>
    <property type="molecule type" value="Genomic_DNA"/>
</dbReference>
<organism evidence="6 7">
    <name type="scientific">Candidatus Woesebacteria bacterium RIFCSPHIGHO2_01_FULL_39_28</name>
    <dbReference type="NCBI Taxonomy" id="1802496"/>
    <lineage>
        <taxon>Bacteria</taxon>
        <taxon>Candidatus Woeseibacteriota</taxon>
    </lineage>
</organism>
<dbReference type="CDD" id="cd01129">
    <property type="entry name" value="PulE-GspE-like"/>
    <property type="match status" value="1"/>
</dbReference>
<accession>A0A1F7YA55</accession>
<dbReference type="GO" id="GO:0005524">
    <property type="term" value="F:ATP binding"/>
    <property type="evidence" value="ECO:0007669"/>
    <property type="project" value="UniProtKB-KW"/>
</dbReference>
<protein>
    <recommendedName>
        <fullName evidence="8">AAA+ ATPase domain-containing protein</fullName>
    </recommendedName>
</protein>
<evidence type="ECO:0008006" key="8">
    <source>
        <dbReference type="Google" id="ProtNLM"/>
    </source>
</evidence>
<evidence type="ECO:0000256" key="1">
    <source>
        <dbReference type="ARBA" id="ARBA00006611"/>
    </source>
</evidence>
<keyword evidence="2" id="KW-0547">Nucleotide-binding</keyword>